<dbReference type="AlphaFoldDB" id="A0A0F9A6V3"/>
<accession>A0A0F9A6V3</accession>
<dbReference type="EMBL" id="LAZR01044179">
    <property type="protein sequence ID" value="KKL05294.1"/>
    <property type="molecule type" value="Genomic_DNA"/>
</dbReference>
<evidence type="ECO:0000313" key="1">
    <source>
        <dbReference type="EMBL" id="KKL05294.1"/>
    </source>
</evidence>
<proteinExistence type="predicted"/>
<sequence>DLSDVALLRAENPTADIFYNDPDDPGPLQAVGGTAAFLPALEQYLLALGRGEDFPQGIIDTLIRLGLLEDEGGELFPEVEFGFGFGGGGFGGGGFGGGGRGRAPSAGSFASGLFNWRISA</sequence>
<feature type="non-terminal residue" evidence="1">
    <location>
        <position position="1"/>
    </location>
</feature>
<comment type="caution">
    <text evidence="1">The sequence shown here is derived from an EMBL/GenBank/DDBJ whole genome shotgun (WGS) entry which is preliminary data.</text>
</comment>
<reference evidence="1" key="1">
    <citation type="journal article" date="2015" name="Nature">
        <title>Complex archaea that bridge the gap between prokaryotes and eukaryotes.</title>
        <authorList>
            <person name="Spang A."/>
            <person name="Saw J.H."/>
            <person name="Jorgensen S.L."/>
            <person name="Zaremba-Niedzwiedzka K."/>
            <person name="Martijn J."/>
            <person name="Lind A.E."/>
            <person name="van Eijk R."/>
            <person name="Schleper C."/>
            <person name="Guy L."/>
            <person name="Ettema T.J."/>
        </authorList>
    </citation>
    <scope>NUCLEOTIDE SEQUENCE</scope>
</reference>
<organism evidence="1">
    <name type="scientific">marine sediment metagenome</name>
    <dbReference type="NCBI Taxonomy" id="412755"/>
    <lineage>
        <taxon>unclassified sequences</taxon>
        <taxon>metagenomes</taxon>
        <taxon>ecological metagenomes</taxon>
    </lineage>
</organism>
<protein>
    <submittedName>
        <fullName evidence="1">Uncharacterized protein</fullName>
    </submittedName>
</protein>
<gene>
    <name evidence="1" type="ORF">LCGC14_2607460</name>
</gene>
<name>A0A0F9A6V3_9ZZZZ</name>